<evidence type="ECO:0000256" key="2">
    <source>
        <dbReference type="ARBA" id="ARBA00010992"/>
    </source>
</evidence>
<keyword evidence="6 8" id="KW-0472">Membrane</keyword>
<evidence type="ECO:0000256" key="7">
    <source>
        <dbReference type="RuleBase" id="RU003346"/>
    </source>
</evidence>
<evidence type="ECO:0000313" key="10">
    <source>
        <dbReference type="EMBL" id="GAO48764.1"/>
    </source>
</evidence>
<dbReference type="STRING" id="698492.A0A0E9NFZ7"/>
<name>A0A0E9NFZ7_SAICN</name>
<reference evidence="10 11" key="3">
    <citation type="journal article" date="2015" name="Genome Announc.">
        <title>Draft Genome Sequence of the Archiascomycetous Yeast Saitoella complicata.</title>
        <authorList>
            <person name="Yamauchi K."/>
            <person name="Kondo S."/>
            <person name="Hamamoto M."/>
            <person name="Takahashi Y."/>
            <person name="Ogura Y."/>
            <person name="Hayashi T."/>
            <person name="Nishida H."/>
        </authorList>
    </citation>
    <scope>NUCLEOTIDE SEQUENCE [LARGE SCALE GENOMIC DNA]</scope>
    <source>
        <strain evidence="10 11">NRRL Y-17804</strain>
    </source>
</reference>
<evidence type="ECO:0000256" key="3">
    <source>
        <dbReference type="ARBA" id="ARBA00022448"/>
    </source>
</evidence>
<evidence type="ECO:0000256" key="6">
    <source>
        <dbReference type="ARBA" id="ARBA00023136"/>
    </source>
</evidence>
<feature type="transmembrane region" description="Helical" evidence="8">
    <location>
        <begin position="87"/>
        <end position="108"/>
    </location>
</feature>
<dbReference type="PROSITE" id="PS50850">
    <property type="entry name" value="MFS"/>
    <property type="match status" value="1"/>
</dbReference>
<feature type="transmembrane region" description="Helical" evidence="8">
    <location>
        <begin position="145"/>
        <end position="163"/>
    </location>
</feature>
<dbReference type="Gene3D" id="1.20.1250.20">
    <property type="entry name" value="MFS general substrate transporter like domains"/>
    <property type="match status" value="1"/>
</dbReference>
<feature type="transmembrane region" description="Helical" evidence="8">
    <location>
        <begin position="296"/>
        <end position="318"/>
    </location>
</feature>
<comment type="caution">
    <text evidence="10">The sequence shown here is derived from an EMBL/GenBank/DDBJ whole genome shotgun (WGS) entry which is preliminary data.</text>
</comment>
<dbReference type="EMBL" id="BACD03000017">
    <property type="protein sequence ID" value="GAO48764.1"/>
    <property type="molecule type" value="Genomic_DNA"/>
</dbReference>
<dbReference type="Pfam" id="PF00083">
    <property type="entry name" value="Sugar_tr"/>
    <property type="match status" value="1"/>
</dbReference>
<dbReference type="SUPFAM" id="SSF103473">
    <property type="entry name" value="MFS general substrate transporter"/>
    <property type="match status" value="1"/>
</dbReference>
<dbReference type="GO" id="GO:0005351">
    <property type="term" value="F:carbohydrate:proton symporter activity"/>
    <property type="evidence" value="ECO:0007669"/>
    <property type="project" value="TreeGrafter"/>
</dbReference>
<dbReference type="GO" id="GO:0005886">
    <property type="term" value="C:plasma membrane"/>
    <property type="evidence" value="ECO:0007669"/>
    <property type="project" value="UniProtKB-ARBA"/>
</dbReference>
<dbReference type="AlphaFoldDB" id="A0A0E9NFZ7"/>
<gene>
    <name evidence="10" type="ORF">G7K_2933-t1</name>
</gene>
<comment type="similarity">
    <text evidence="2 7">Belongs to the major facilitator superfamily. Sugar transporter (TC 2.A.1.1) family.</text>
</comment>
<evidence type="ECO:0000259" key="9">
    <source>
        <dbReference type="PROSITE" id="PS50850"/>
    </source>
</evidence>
<keyword evidence="5 8" id="KW-1133">Transmembrane helix</keyword>
<dbReference type="InterPro" id="IPR020846">
    <property type="entry name" value="MFS_dom"/>
</dbReference>
<feature type="transmembrane region" description="Helical" evidence="8">
    <location>
        <begin position="363"/>
        <end position="386"/>
    </location>
</feature>
<feature type="transmembrane region" description="Helical" evidence="8">
    <location>
        <begin position="43"/>
        <end position="67"/>
    </location>
</feature>
<dbReference type="InterPro" id="IPR003663">
    <property type="entry name" value="Sugar/inositol_transpt"/>
</dbReference>
<dbReference type="FunFam" id="1.20.1250.20:FF:000217">
    <property type="entry name" value="MFS lactose permease, putative"/>
    <property type="match status" value="1"/>
</dbReference>
<feature type="transmembrane region" description="Helical" evidence="8">
    <location>
        <begin position="175"/>
        <end position="195"/>
    </location>
</feature>
<dbReference type="OMA" id="YNCMWPV"/>
<keyword evidence="11" id="KW-1185">Reference proteome</keyword>
<evidence type="ECO:0000256" key="8">
    <source>
        <dbReference type="SAM" id="Phobius"/>
    </source>
</evidence>
<dbReference type="Proteomes" id="UP000033140">
    <property type="component" value="Unassembled WGS sequence"/>
</dbReference>
<sequence>MDSPTTEKHDITHIEFIGSDPALAEVVVQTYKQSAWTWSLIKLYLILSVSFLCSALNGYDGSLMGAINAMTEYQKYFGMTQAGSSTGIVFAIYNLGCLPAVILVGPIIDRYGRRSGMFIGSFLVIVATCLQAPSVSKGMFMGGRFILGTGVAFCATSAPTYVSELAHPEFRGTQLGLYNTMWYVGSIIASWVAYATAFLPDNRAWRVPLWCQMITSGIVCTFVWFLPESPRWLVAHNRHEEAAKILGKYHGEGDIHHPLVTMQMKEMETQIRSSTSDTAWWDYRELFSTKSARARLICVAGMAWFGQYSGNAVVSYFFPFMVSSAGISDPHTQLLLNGLNPVVGWIFSVCGAWSSDRVGRRPLLLYTLGCAIVIFAVITACTHYAIVDGNTGASYTAIVFVYLFSAIFSFGWTPLQAGYIVECLPMETRAKGNALGQLISNIASAVGSYSGSAAMGSIGYWYYLVFVFWDMIEWTVIYFFFVETKGRTLEELNEVFEAANPVKKSLEPRSVEDVEHTIGGKI</sequence>
<dbReference type="InterPro" id="IPR036259">
    <property type="entry name" value="MFS_trans_sf"/>
</dbReference>
<feature type="transmembrane region" description="Helical" evidence="8">
    <location>
        <begin position="338"/>
        <end position="356"/>
    </location>
</feature>
<feature type="transmembrane region" description="Helical" evidence="8">
    <location>
        <begin position="392"/>
        <end position="413"/>
    </location>
</feature>
<feature type="domain" description="Major facilitator superfamily (MFS) profile" evidence="9">
    <location>
        <begin position="46"/>
        <end position="485"/>
    </location>
</feature>
<keyword evidence="4 8" id="KW-0812">Transmembrane</keyword>
<dbReference type="NCBIfam" id="TIGR00879">
    <property type="entry name" value="SP"/>
    <property type="match status" value="1"/>
</dbReference>
<keyword evidence="3 7" id="KW-0813">Transport</keyword>
<dbReference type="InterPro" id="IPR005828">
    <property type="entry name" value="MFS_sugar_transport-like"/>
</dbReference>
<proteinExistence type="inferred from homology"/>
<evidence type="ECO:0000256" key="5">
    <source>
        <dbReference type="ARBA" id="ARBA00022989"/>
    </source>
</evidence>
<reference evidence="10 11" key="2">
    <citation type="journal article" date="2014" name="J. Gen. Appl. Microbiol.">
        <title>The early diverging ascomycetous budding yeast Saitoella complicata has three histone deacetylases belonging to the Clr6, Hos2, and Rpd3 lineages.</title>
        <authorList>
            <person name="Nishida H."/>
            <person name="Matsumoto T."/>
            <person name="Kondo S."/>
            <person name="Hamamoto M."/>
            <person name="Yoshikawa H."/>
        </authorList>
    </citation>
    <scope>NUCLEOTIDE SEQUENCE [LARGE SCALE GENOMIC DNA]</scope>
    <source>
        <strain evidence="10 11">NRRL Y-17804</strain>
    </source>
</reference>
<comment type="subcellular location">
    <subcellularLocation>
        <location evidence="1">Membrane</location>
        <topology evidence="1">Multi-pass membrane protein</topology>
    </subcellularLocation>
</comment>
<evidence type="ECO:0000313" key="11">
    <source>
        <dbReference type="Proteomes" id="UP000033140"/>
    </source>
</evidence>
<evidence type="ECO:0000256" key="4">
    <source>
        <dbReference type="ARBA" id="ARBA00022692"/>
    </source>
</evidence>
<dbReference type="InterPro" id="IPR005829">
    <property type="entry name" value="Sugar_transporter_CS"/>
</dbReference>
<feature type="transmembrane region" description="Helical" evidence="8">
    <location>
        <begin position="434"/>
        <end position="454"/>
    </location>
</feature>
<dbReference type="PROSITE" id="PS00216">
    <property type="entry name" value="SUGAR_TRANSPORT_1"/>
    <property type="match status" value="2"/>
</dbReference>
<evidence type="ECO:0000256" key="1">
    <source>
        <dbReference type="ARBA" id="ARBA00004141"/>
    </source>
</evidence>
<feature type="transmembrane region" description="Helical" evidence="8">
    <location>
        <begin position="115"/>
        <end position="133"/>
    </location>
</feature>
<dbReference type="PANTHER" id="PTHR48022">
    <property type="entry name" value="PLASTIDIC GLUCOSE TRANSPORTER 4"/>
    <property type="match status" value="1"/>
</dbReference>
<protein>
    <recommendedName>
        <fullName evidence="9">Major facilitator superfamily (MFS) profile domain-containing protein</fullName>
    </recommendedName>
</protein>
<reference evidence="10 11" key="1">
    <citation type="journal article" date="2011" name="J. Gen. Appl. Microbiol.">
        <title>Draft genome sequencing of the enigmatic yeast Saitoella complicata.</title>
        <authorList>
            <person name="Nishida H."/>
            <person name="Hamamoto M."/>
            <person name="Sugiyama J."/>
        </authorList>
    </citation>
    <scope>NUCLEOTIDE SEQUENCE [LARGE SCALE GENOMIC DNA]</scope>
    <source>
        <strain evidence="10 11">NRRL Y-17804</strain>
    </source>
</reference>
<organism evidence="10 11">
    <name type="scientific">Saitoella complicata (strain BCRC 22490 / CBS 7301 / JCM 7358 / NBRC 10748 / NRRL Y-17804)</name>
    <dbReference type="NCBI Taxonomy" id="698492"/>
    <lineage>
        <taxon>Eukaryota</taxon>
        <taxon>Fungi</taxon>
        <taxon>Dikarya</taxon>
        <taxon>Ascomycota</taxon>
        <taxon>Taphrinomycotina</taxon>
        <taxon>Taphrinomycotina incertae sedis</taxon>
        <taxon>Saitoella</taxon>
    </lineage>
</organism>
<dbReference type="InterPro" id="IPR050360">
    <property type="entry name" value="MFS_Sugar_Transporters"/>
</dbReference>
<feature type="transmembrane region" description="Helical" evidence="8">
    <location>
        <begin position="460"/>
        <end position="481"/>
    </location>
</feature>
<feature type="transmembrane region" description="Helical" evidence="8">
    <location>
        <begin position="207"/>
        <end position="226"/>
    </location>
</feature>
<dbReference type="PRINTS" id="PR00171">
    <property type="entry name" value="SUGRTRNSPORT"/>
</dbReference>
<accession>A0A0E9NFZ7</accession>
<dbReference type="PANTHER" id="PTHR48022:SF70">
    <property type="entry name" value="MONOSACCHARIDE TRANSPORTER, PUTATIVE (AFU_ORTHOLOGUE AFUA_5G14540)-RELATED"/>
    <property type="match status" value="1"/>
</dbReference>